<accession>A0AA37F7B7</accession>
<evidence type="ECO:0000256" key="4">
    <source>
        <dbReference type="ARBA" id="ARBA00023002"/>
    </source>
</evidence>
<dbReference type="PRINTS" id="PR00411">
    <property type="entry name" value="PNDRDTASEI"/>
</dbReference>
<evidence type="ECO:0000256" key="3">
    <source>
        <dbReference type="ARBA" id="ARBA00022827"/>
    </source>
</evidence>
<dbReference type="AlphaFoldDB" id="A0AA37F7B7"/>
<dbReference type="InterPro" id="IPR045024">
    <property type="entry name" value="NDH-2"/>
</dbReference>
<reference evidence="7" key="1">
    <citation type="journal article" date="2014" name="Int. J. Syst. Evol. Microbiol.">
        <title>Complete genome sequence of Corynebacterium casei LMG S-19264T (=DSM 44701T), isolated from a smear-ripened cheese.</title>
        <authorList>
            <consortium name="US DOE Joint Genome Institute (JGI-PGF)"/>
            <person name="Walter F."/>
            <person name="Albersmeier A."/>
            <person name="Kalinowski J."/>
            <person name="Ruckert C."/>
        </authorList>
    </citation>
    <scope>NUCLEOTIDE SEQUENCE</scope>
    <source>
        <strain evidence="7">JCM 3093</strain>
    </source>
</reference>
<reference evidence="7" key="2">
    <citation type="submission" date="2022-09" db="EMBL/GenBank/DDBJ databases">
        <authorList>
            <person name="Sun Q."/>
            <person name="Ohkuma M."/>
        </authorList>
    </citation>
    <scope>NUCLEOTIDE SEQUENCE</scope>
    <source>
        <strain evidence="7">JCM 3093</strain>
    </source>
</reference>
<comment type="similarity">
    <text evidence="1">Belongs to the NADH dehydrogenase family.</text>
</comment>
<feature type="domain" description="FAD/NAD(P)-binding" evidence="6">
    <location>
        <begin position="8"/>
        <end position="330"/>
    </location>
</feature>
<dbReference type="InterPro" id="IPR036188">
    <property type="entry name" value="FAD/NAD-bd_sf"/>
</dbReference>
<evidence type="ECO:0000256" key="1">
    <source>
        <dbReference type="ARBA" id="ARBA00005272"/>
    </source>
</evidence>
<dbReference type="PANTHER" id="PTHR43706">
    <property type="entry name" value="NADH DEHYDROGENASE"/>
    <property type="match status" value="1"/>
</dbReference>
<dbReference type="Proteomes" id="UP000627984">
    <property type="component" value="Unassembled WGS sequence"/>
</dbReference>
<dbReference type="EMBL" id="BMQD01000025">
    <property type="protein sequence ID" value="GGK91982.1"/>
    <property type="molecule type" value="Genomic_DNA"/>
</dbReference>
<proteinExistence type="inferred from homology"/>
<comment type="caution">
    <text evidence="7">The sequence shown here is derived from an EMBL/GenBank/DDBJ whole genome shotgun (WGS) entry which is preliminary data.</text>
</comment>
<protein>
    <recommendedName>
        <fullName evidence="6">FAD/NAD(P)-binding domain-containing protein</fullName>
    </recommendedName>
</protein>
<dbReference type="Pfam" id="PF07992">
    <property type="entry name" value="Pyr_redox_2"/>
    <property type="match status" value="1"/>
</dbReference>
<keyword evidence="2" id="KW-0285">Flavoprotein</keyword>
<evidence type="ECO:0000256" key="5">
    <source>
        <dbReference type="ARBA" id="ARBA00023027"/>
    </source>
</evidence>
<dbReference type="Gene3D" id="3.50.50.100">
    <property type="match status" value="1"/>
</dbReference>
<dbReference type="PANTHER" id="PTHR43706:SF45">
    <property type="entry name" value="NADH DEHYDROGENASE-LIKE PROTEIN RV1812C"/>
    <property type="match status" value="1"/>
</dbReference>
<name>A0AA37F7B7_9ACTN</name>
<keyword evidence="5" id="KW-0520">NAD</keyword>
<keyword evidence="4" id="KW-0560">Oxidoreductase</keyword>
<keyword evidence="3" id="KW-0274">FAD</keyword>
<evidence type="ECO:0000259" key="6">
    <source>
        <dbReference type="Pfam" id="PF07992"/>
    </source>
</evidence>
<evidence type="ECO:0000313" key="7">
    <source>
        <dbReference type="EMBL" id="GGK91982.1"/>
    </source>
</evidence>
<evidence type="ECO:0000313" key="8">
    <source>
        <dbReference type="Proteomes" id="UP000627984"/>
    </source>
</evidence>
<evidence type="ECO:0000256" key="2">
    <source>
        <dbReference type="ARBA" id="ARBA00022630"/>
    </source>
</evidence>
<dbReference type="GO" id="GO:0003954">
    <property type="term" value="F:NADH dehydrogenase activity"/>
    <property type="evidence" value="ECO:0007669"/>
    <property type="project" value="InterPro"/>
</dbReference>
<dbReference type="SUPFAM" id="SSF51905">
    <property type="entry name" value="FAD/NAD(P)-binding domain"/>
    <property type="match status" value="1"/>
</dbReference>
<organism evidence="7 8">
    <name type="scientific">Planomonospora parontospora</name>
    <dbReference type="NCBI Taxonomy" id="58119"/>
    <lineage>
        <taxon>Bacteria</taxon>
        <taxon>Bacillati</taxon>
        <taxon>Actinomycetota</taxon>
        <taxon>Actinomycetes</taxon>
        <taxon>Streptosporangiales</taxon>
        <taxon>Streptosporangiaceae</taxon>
        <taxon>Planomonospora</taxon>
    </lineage>
</organism>
<gene>
    <name evidence="7" type="ORF">GCM10010126_59180</name>
</gene>
<dbReference type="InterPro" id="IPR023753">
    <property type="entry name" value="FAD/NAD-binding_dom"/>
</dbReference>
<sequence>MVLMARPRIVIVGAGFAGYHAARALQRLARTAADIVMVNPTDYFLYLPLLPEVAGGVLDPRRVTVPLADALPGVRLVLGEADGVDVQNRTVSYTGPEGERGRLGYHRLVLASGSVNKLLPIPGVADHAHGFRGIPEALYLRDHLIRQIELADAADDPDERAARCTFVVVGAGYTGTEAAAQVQLLTQDVVRCHPRLRGTSPRWLLLDTADQVLSGMDMRMSAMAERVLRERGVEVCLGTSVAEATGAGVRLTDGRFVASRTLVWCVGVRPDPLAAGTGLPVAEGRLQVDEYLAVPGHPEILACGDAAAVPDPSHPGELTPMTAQHAVRQGKLTARNIAASYGVGRRRPYRHRDLGFVVDLGGWQAVANPLGVPLAGPPARMLARGYHLAALQANRGRTAVDWLFSAARSRPAVQLGLVPGSAVPLQTDAPELVRLHR</sequence>
<dbReference type="PRINTS" id="PR00368">
    <property type="entry name" value="FADPNR"/>
</dbReference>